<evidence type="ECO:0000259" key="2">
    <source>
        <dbReference type="Pfam" id="PF10543"/>
    </source>
</evidence>
<comment type="caution">
    <text evidence="3">The sequence shown here is derived from an EMBL/GenBank/DDBJ whole genome shotgun (WGS) entry which is preliminary data.</text>
</comment>
<feature type="domain" description="KilA-N DNA-binding" evidence="2">
    <location>
        <begin position="14"/>
        <end position="105"/>
    </location>
</feature>
<feature type="coiled-coil region" evidence="1">
    <location>
        <begin position="125"/>
        <end position="152"/>
    </location>
</feature>
<dbReference type="InterPro" id="IPR018873">
    <property type="entry name" value="KilA-N_DNA-bd_domain"/>
</dbReference>
<accession>A0A0W8G1I2</accession>
<organism evidence="3">
    <name type="scientific">hydrocarbon metagenome</name>
    <dbReference type="NCBI Taxonomy" id="938273"/>
    <lineage>
        <taxon>unclassified sequences</taxon>
        <taxon>metagenomes</taxon>
        <taxon>ecological metagenomes</taxon>
    </lineage>
</organism>
<protein>
    <recommendedName>
        <fullName evidence="2">KilA-N DNA-binding domain-containing protein</fullName>
    </recommendedName>
</protein>
<reference evidence="3" key="1">
    <citation type="journal article" date="2015" name="Proc. Natl. Acad. Sci. U.S.A.">
        <title>Networks of energetic and metabolic interactions define dynamics in microbial communities.</title>
        <authorList>
            <person name="Embree M."/>
            <person name="Liu J.K."/>
            <person name="Al-Bassam M.M."/>
            <person name="Zengler K."/>
        </authorList>
    </citation>
    <scope>NUCLEOTIDE SEQUENCE</scope>
</reference>
<evidence type="ECO:0000256" key="1">
    <source>
        <dbReference type="SAM" id="Coils"/>
    </source>
</evidence>
<sequence length="186" mass="21272">MSKKEFITVETIENKILMIRGQRIMLDKDLAELYGVATRELNKAVSRNIDRFPNDFMFQLNRKEFNNLKFHFGTSSQPNGKAGWGGTRKLPYAFTEQGVAMLSSVLRSGRAIKVNISIMRAFVKIREILSTHKELAQKLKELELKIESHDEQITAIFDAINQLLTPPGKPARKIGFSIKEKKVKYS</sequence>
<name>A0A0W8G1I2_9ZZZZ</name>
<dbReference type="AlphaFoldDB" id="A0A0W8G1I2"/>
<keyword evidence="1" id="KW-0175">Coiled coil</keyword>
<proteinExistence type="predicted"/>
<gene>
    <name evidence="3" type="ORF">ASZ90_003117</name>
</gene>
<dbReference type="Pfam" id="PF10543">
    <property type="entry name" value="ORF6N"/>
    <property type="match status" value="1"/>
</dbReference>
<dbReference type="EMBL" id="LNQE01000372">
    <property type="protein sequence ID" value="KUG27032.1"/>
    <property type="molecule type" value="Genomic_DNA"/>
</dbReference>
<evidence type="ECO:0000313" key="3">
    <source>
        <dbReference type="EMBL" id="KUG27032.1"/>
    </source>
</evidence>